<evidence type="ECO:0000313" key="14">
    <source>
        <dbReference type="Proteomes" id="UP000046187"/>
    </source>
</evidence>
<dbReference type="AlphaFoldDB" id="A0A0K2ZYX3"/>
<evidence type="ECO:0000256" key="8">
    <source>
        <dbReference type="SAM" id="MobiDB-lite"/>
    </source>
</evidence>
<evidence type="ECO:0000256" key="5">
    <source>
        <dbReference type="ARBA" id="ARBA00023065"/>
    </source>
</evidence>
<dbReference type="RefSeq" id="WP_231108247.1">
    <property type="nucleotide sequence ID" value="NZ_CXOI01000046.1"/>
</dbReference>
<evidence type="ECO:0000259" key="12">
    <source>
        <dbReference type="Pfam" id="PF17287"/>
    </source>
</evidence>
<keyword evidence="6" id="KW-0472">Membrane</keyword>
<evidence type="ECO:0000256" key="3">
    <source>
        <dbReference type="ARBA" id="ARBA00022452"/>
    </source>
</evidence>
<reference evidence="14" key="1">
    <citation type="submission" date="2015-07" db="EMBL/GenBank/DDBJ databases">
        <authorList>
            <person name="Wibberg D."/>
        </authorList>
    </citation>
    <scope>NUCLEOTIDE SEQUENCE [LARGE SCALE GENOMIC DNA]</scope>
</reference>
<evidence type="ECO:0000256" key="2">
    <source>
        <dbReference type="ARBA" id="ARBA00009055"/>
    </source>
</evidence>
<keyword evidence="5" id="KW-0813">Transport</keyword>
<comment type="subcellular location">
    <subcellularLocation>
        <location evidence="1">Cell outer membrane</location>
    </subcellularLocation>
</comment>
<feature type="domain" description="Polypeptide-transport-associated ShlB-type" evidence="11">
    <location>
        <begin position="89"/>
        <end position="166"/>
    </location>
</feature>
<keyword evidence="4" id="KW-0812">Transmembrane</keyword>
<comment type="similarity">
    <text evidence="2">Belongs to the TPS (TC 1.B.20) family.</text>
</comment>
<dbReference type="GO" id="GO:0008320">
    <property type="term" value="F:protein transmembrane transporter activity"/>
    <property type="evidence" value="ECO:0007669"/>
    <property type="project" value="TreeGrafter"/>
</dbReference>
<proteinExistence type="inferred from homology"/>
<evidence type="ECO:0000256" key="4">
    <source>
        <dbReference type="ARBA" id="ARBA00022692"/>
    </source>
</evidence>
<dbReference type="GO" id="GO:0009279">
    <property type="term" value="C:cell outer membrane"/>
    <property type="evidence" value="ECO:0007669"/>
    <property type="project" value="UniProtKB-SubCell"/>
</dbReference>
<dbReference type="InterPro" id="IPR013686">
    <property type="entry name" value="Polypept-transport_assoc_ShlB"/>
</dbReference>
<dbReference type="GO" id="GO:0098046">
    <property type="term" value="C:type V protein secretion system complex"/>
    <property type="evidence" value="ECO:0007669"/>
    <property type="project" value="TreeGrafter"/>
</dbReference>
<dbReference type="PANTHER" id="PTHR34597:SF3">
    <property type="entry name" value="OUTER MEMBRANE TRANSPORTER CDIB"/>
    <property type="match status" value="1"/>
</dbReference>
<dbReference type="Gene3D" id="2.40.160.50">
    <property type="entry name" value="membrane protein fhac: a member of the omp85/tpsb transporter family"/>
    <property type="match status" value="1"/>
</dbReference>
<sequence length="576" mass="63143">MRNRGTTVVSLRKGTVLAALAVCACAGRALPALAQEQPTTLDRQEQLRQAEEVQRKQEQDRQAPFAGPREPAAPADMRSLALPTETLCFPIQRIQLGGAGADGARFAWLWLYLRQYQGRCIGREGIDLIRRRALDQLVARGLVTTRIGVPEQALSSGQLRFELMPGRLRQVRVQAADGRAFWRNALPLRPGDLVDLRAIEQAVEQFKRVPSQDAKIDIAPGEQPGESDLVITLQQGRRWRSVLNADDSGVRATGRAQGGIDVALDAPLGINDLLSIGYNHDLVDRGAERGTRGNSLSYSVPWGWWTFALSLSSYRYHQRVDGYLQSFQSSGASNSAQLDLQRVIHRNGSSKTTAGVVVAKREARSYLDGVEIGIQRRHTTSAEAYLSHRRYLGPMQLDLRLAHRHGTPWFDGQWSGYDPAVGFPSFRYGVTTLDVSTGLPFKLGSVAASWDSSLHAQTASQLLLGSEFISIGGRYSVRGFDGERTLGAERGAYWRNTLNLPVQRLGIVPYLGVDAGRIGGPSASAQRGRSLVGAFVGVRGARGGLSWDGFAGWDLHAPRDFETAQPAYGVRVTYQF</sequence>
<dbReference type="InterPro" id="IPR051544">
    <property type="entry name" value="TPS_OM_transporter"/>
</dbReference>
<evidence type="ECO:0000259" key="11">
    <source>
        <dbReference type="Pfam" id="PF08479"/>
    </source>
</evidence>
<feature type="domain" description="ShlB POTRA" evidence="12">
    <location>
        <begin position="168"/>
        <end position="220"/>
    </location>
</feature>
<organism evidence="13 14">
    <name type="scientific">Xanthomonas graminis pv. arrhenatheri LMG 727</name>
    <dbReference type="NCBI Taxonomy" id="1195923"/>
    <lineage>
        <taxon>Bacteria</taxon>
        <taxon>Pseudomonadati</taxon>
        <taxon>Pseudomonadota</taxon>
        <taxon>Gammaproteobacteria</taxon>
        <taxon>Lysobacterales</taxon>
        <taxon>Lysobacteraceae</taxon>
        <taxon>Xanthomonas</taxon>
        <taxon>Xanthomonas translucens group</taxon>
        <taxon>Xanthomonas graminis</taxon>
    </lineage>
</organism>
<feature type="signal peptide" evidence="9">
    <location>
        <begin position="1"/>
        <end position="34"/>
    </location>
</feature>
<keyword evidence="9" id="KW-0732">Signal</keyword>
<name>A0A0K2ZYX3_9XANT</name>
<dbReference type="Pfam" id="PF17287">
    <property type="entry name" value="POTRA_3"/>
    <property type="match status" value="1"/>
</dbReference>
<evidence type="ECO:0000313" key="13">
    <source>
        <dbReference type="EMBL" id="CTP89379.1"/>
    </source>
</evidence>
<keyword evidence="14" id="KW-1185">Reference proteome</keyword>
<evidence type="ECO:0000256" key="1">
    <source>
        <dbReference type="ARBA" id="ARBA00004442"/>
    </source>
</evidence>
<dbReference type="Pfam" id="PF08479">
    <property type="entry name" value="POTRA_2"/>
    <property type="match status" value="1"/>
</dbReference>
<feature type="domain" description="Haemolysin activator HlyB C-terminal" evidence="10">
    <location>
        <begin position="225"/>
        <end position="540"/>
    </location>
</feature>
<dbReference type="PIRSF" id="PIRSF029745">
    <property type="entry name" value="FhaC"/>
    <property type="match status" value="1"/>
</dbReference>
<protein>
    <submittedName>
        <fullName evidence="13">Hemolysin activation/secretion protein</fullName>
    </submittedName>
</protein>
<keyword evidence="7" id="KW-0998">Cell outer membrane</keyword>
<dbReference type="Pfam" id="PF03865">
    <property type="entry name" value="ShlB"/>
    <property type="match status" value="1"/>
</dbReference>
<dbReference type="GO" id="GO:0046819">
    <property type="term" value="P:protein secretion by the type V secretion system"/>
    <property type="evidence" value="ECO:0007669"/>
    <property type="project" value="TreeGrafter"/>
</dbReference>
<dbReference type="InterPro" id="IPR027282">
    <property type="entry name" value="TPS"/>
</dbReference>
<evidence type="ECO:0000256" key="7">
    <source>
        <dbReference type="ARBA" id="ARBA00023237"/>
    </source>
</evidence>
<dbReference type="Gene3D" id="3.10.20.310">
    <property type="entry name" value="membrane protein fhac"/>
    <property type="match status" value="1"/>
</dbReference>
<dbReference type="FunFam" id="2.40.160.50:FF:000009">
    <property type="entry name" value="Putative hemolysin activator protein"/>
    <property type="match status" value="1"/>
</dbReference>
<evidence type="ECO:0000259" key="10">
    <source>
        <dbReference type="Pfam" id="PF03865"/>
    </source>
</evidence>
<dbReference type="GO" id="GO:0006811">
    <property type="term" value="P:monoatomic ion transport"/>
    <property type="evidence" value="ECO:0007669"/>
    <property type="project" value="UniProtKB-KW"/>
</dbReference>
<feature type="compositionally biased region" description="Basic and acidic residues" evidence="8">
    <location>
        <begin position="42"/>
        <end position="61"/>
    </location>
</feature>
<dbReference type="Proteomes" id="UP000046187">
    <property type="component" value="Unassembled WGS sequence"/>
</dbReference>
<feature type="chain" id="PRO_5005493010" evidence="9">
    <location>
        <begin position="35"/>
        <end position="576"/>
    </location>
</feature>
<keyword evidence="3" id="KW-1134">Transmembrane beta strand</keyword>
<keyword evidence="5" id="KW-0406">Ion transport</keyword>
<dbReference type="InterPro" id="IPR035251">
    <property type="entry name" value="ShlB_POTRA"/>
</dbReference>
<dbReference type="EMBL" id="CXOI01000046">
    <property type="protein sequence ID" value="CTP89379.1"/>
    <property type="molecule type" value="Genomic_DNA"/>
</dbReference>
<evidence type="ECO:0000256" key="9">
    <source>
        <dbReference type="SAM" id="SignalP"/>
    </source>
</evidence>
<evidence type="ECO:0000256" key="6">
    <source>
        <dbReference type="ARBA" id="ARBA00023136"/>
    </source>
</evidence>
<feature type="region of interest" description="Disordered" evidence="8">
    <location>
        <begin position="40"/>
        <end position="74"/>
    </location>
</feature>
<dbReference type="PROSITE" id="PS51257">
    <property type="entry name" value="PROKAR_LIPOPROTEIN"/>
    <property type="match status" value="1"/>
</dbReference>
<gene>
    <name evidence="13" type="ORF">XTALMG727_2694</name>
</gene>
<dbReference type="InterPro" id="IPR005565">
    <property type="entry name" value="Hemolysn_activator_HlyB_C"/>
</dbReference>
<dbReference type="PANTHER" id="PTHR34597">
    <property type="entry name" value="SLR1661 PROTEIN"/>
    <property type="match status" value="1"/>
</dbReference>
<accession>A0A0K2ZYX3</accession>